<dbReference type="GO" id="GO:0020037">
    <property type="term" value="F:heme binding"/>
    <property type="evidence" value="ECO:0007669"/>
    <property type="project" value="InterPro"/>
</dbReference>
<feature type="chain" id="PRO_5023000582" evidence="2">
    <location>
        <begin position="30"/>
        <end position="1105"/>
    </location>
</feature>
<keyword evidence="4" id="KW-1185">Reference proteome</keyword>
<gene>
    <name evidence="3" type="ORF">Pla52n_14030</name>
</gene>
<dbReference type="PROSITE" id="PS51257">
    <property type="entry name" value="PROKAR_LIPOPROTEIN"/>
    <property type="match status" value="1"/>
</dbReference>
<dbReference type="InterPro" id="IPR036909">
    <property type="entry name" value="Cyt_c-like_dom_sf"/>
</dbReference>
<dbReference type="GO" id="GO:0009055">
    <property type="term" value="F:electron transfer activity"/>
    <property type="evidence" value="ECO:0007669"/>
    <property type="project" value="InterPro"/>
</dbReference>
<feature type="region of interest" description="Disordered" evidence="1">
    <location>
        <begin position="891"/>
        <end position="914"/>
    </location>
</feature>
<evidence type="ECO:0000256" key="2">
    <source>
        <dbReference type="SAM" id="SignalP"/>
    </source>
</evidence>
<evidence type="ECO:0000313" key="4">
    <source>
        <dbReference type="Proteomes" id="UP000320176"/>
    </source>
</evidence>
<comment type="caution">
    <text evidence="3">The sequence shown here is derived from an EMBL/GenBank/DDBJ whole genome shotgun (WGS) entry which is preliminary data.</text>
</comment>
<dbReference type="PANTHER" id="PTHR30600">
    <property type="entry name" value="CYTOCHROME C PEROXIDASE-RELATED"/>
    <property type="match status" value="1"/>
</dbReference>
<dbReference type="SUPFAM" id="SSF46626">
    <property type="entry name" value="Cytochrome c"/>
    <property type="match status" value="2"/>
</dbReference>
<dbReference type="RefSeq" id="WP_146518895.1">
    <property type="nucleotide sequence ID" value="NZ_CP151726.1"/>
</dbReference>
<feature type="signal peptide" evidence="2">
    <location>
        <begin position="1"/>
        <end position="29"/>
    </location>
</feature>
<evidence type="ECO:0000256" key="1">
    <source>
        <dbReference type="SAM" id="MobiDB-lite"/>
    </source>
</evidence>
<dbReference type="EMBL" id="SJPN01000002">
    <property type="protein sequence ID" value="TWU05688.1"/>
    <property type="molecule type" value="Genomic_DNA"/>
</dbReference>
<organism evidence="3 4">
    <name type="scientific">Stieleria varia</name>
    <dbReference type="NCBI Taxonomy" id="2528005"/>
    <lineage>
        <taxon>Bacteria</taxon>
        <taxon>Pseudomonadati</taxon>
        <taxon>Planctomycetota</taxon>
        <taxon>Planctomycetia</taxon>
        <taxon>Pirellulales</taxon>
        <taxon>Pirellulaceae</taxon>
        <taxon>Stieleria</taxon>
    </lineage>
</organism>
<name>A0A5C6B1D2_9BACT</name>
<dbReference type="GO" id="GO:0004130">
    <property type="term" value="F:cytochrome-c peroxidase activity"/>
    <property type="evidence" value="ECO:0007669"/>
    <property type="project" value="TreeGrafter"/>
</dbReference>
<dbReference type="AlphaFoldDB" id="A0A5C6B1D2"/>
<keyword evidence="3" id="KW-0560">Oxidoreductase</keyword>
<sequence precursor="true">MVAPKNMMFLVVVLVIACRLLVPAQVSFAADSTDEIVTPIHLVGHEDHELLDRVQDVIDDWDPRKLVNPVFKTTDVIDSSGDAVTRHQLLRPDLAEFIADVEAANVLGKAFFWDMQAGSDFGRRDDGTFVGTACASCHYRHGADARGRHSRRFPYVVWDEYELHPEHDLDPMAFGEKQLPFPLDTVATQPYSFDTDKFGNLSFVNGSAGVEPQVFKKLDDAYQSGSPVDLSSLPNGWRSENFSIRHLERVNPQSGTPETLDRLPEWAMFIRGHNDAGQRLRQITGRNSPSVINSGFSDRLFHDGRAESTFNGYSIFGDRDHRPVLFRGVPLRDALGRIVIGTDGRPKYGKPVQVHVAIPKAALASQAVGPIVNDVEMSYVGRTFPNVACKLLDSRVLAVQTVKHDDSVLGKWAAKGLIGPNGRLTYRDLIKMAFRREWWETGTSPLLDQNGASVLDQDGNPREKENVVPLVMMGSQEEDRRARGSVMVANFSLYWGLSIMLYESTLVSNQSPFDAMMMGNPQLVNQRWEKEKQNLGTIRLDRGRHFKPELTEDPPAHETGASVFQHGLRVFLRSDCVECHGGPLFSELYERRPEDVKFPIHKLISHTLLPNSRADAIAIQLSKFRESTLNDIAEILVNETTIDKPTAIKWASELDLLREQSQGNAKNLNSRVKSRLEPLSSSDSVLTRIAQQITNKLIGFEKQFPSQLGERHFFTEKERVELAAALTAPVLVESMVLREDQVQHRRPLPIKDAFTTEPYAFYDTAFYALGVSPGRYDRGIGGRIPNEAPPEEAIQESFQQMKMLEFVSNLPQATKQDVEALDIAQQTYRRENLPQQISEYPEDVKTEFKQFREKLLAIEASAEVSVARGQAYQFPKQWGSLSEYTKEPVVDAPEDGDPAPARKCHEGPSYDPDEALWNTEFTDTSWDRDDIPESVRRSSLRFFSRARTLVVDEDPWGYRKPLLHDNELAFWGSFKTPSLRNVELTAPYMHNGRLQSLGDVIEFYDDGGFIEMDRELYPDKHPEMRELHLSNNDQKALLFFLLCLTDERVRLEQAPFDHPSLNLVNGYQDGTFAESIQSVRAVGASGWIVDGEPDPSQIPSRFPEN</sequence>
<dbReference type="InterPro" id="IPR051395">
    <property type="entry name" value="Cytochrome_c_Peroxidase/MauG"/>
</dbReference>
<proteinExistence type="predicted"/>
<dbReference type="Gene3D" id="1.10.760.10">
    <property type="entry name" value="Cytochrome c-like domain"/>
    <property type="match status" value="2"/>
</dbReference>
<accession>A0A5C6B1D2</accession>
<dbReference type="Proteomes" id="UP000320176">
    <property type="component" value="Unassembled WGS sequence"/>
</dbReference>
<keyword evidence="2" id="KW-0732">Signal</keyword>
<reference evidence="3 4" key="1">
    <citation type="submission" date="2019-02" db="EMBL/GenBank/DDBJ databases">
        <title>Deep-cultivation of Planctomycetes and their phenomic and genomic characterization uncovers novel biology.</title>
        <authorList>
            <person name="Wiegand S."/>
            <person name="Jogler M."/>
            <person name="Boedeker C."/>
            <person name="Pinto D."/>
            <person name="Vollmers J."/>
            <person name="Rivas-Marin E."/>
            <person name="Kohn T."/>
            <person name="Peeters S.H."/>
            <person name="Heuer A."/>
            <person name="Rast P."/>
            <person name="Oberbeckmann S."/>
            <person name="Bunk B."/>
            <person name="Jeske O."/>
            <person name="Meyerdierks A."/>
            <person name="Storesund J.E."/>
            <person name="Kallscheuer N."/>
            <person name="Luecker S."/>
            <person name="Lage O.M."/>
            <person name="Pohl T."/>
            <person name="Merkel B.J."/>
            <person name="Hornburger P."/>
            <person name="Mueller R.-W."/>
            <person name="Bruemmer F."/>
            <person name="Labrenz M."/>
            <person name="Spormann A.M."/>
            <person name="Op Den Camp H."/>
            <person name="Overmann J."/>
            <person name="Amann R."/>
            <person name="Jetten M.S.M."/>
            <person name="Mascher T."/>
            <person name="Medema M.H."/>
            <person name="Devos D.P."/>
            <person name="Kaster A.-K."/>
            <person name="Ovreas L."/>
            <person name="Rohde M."/>
            <person name="Galperin M.Y."/>
            <person name="Jogler C."/>
        </authorList>
    </citation>
    <scope>NUCLEOTIDE SEQUENCE [LARGE SCALE GENOMIC DNA]</scope>
    <source>
        <strain evidence="3 4">Pla52n</strain>
    </source>
</reference>
<evidence type="ECO:0000313" key="3">
    <source>
        <dbReference type="EMBL" id="TWU05688.1"/>
    </source>
</evidence>
<dbReference type="OrthoDB" id="9805202at2"/>
<protein>
    <submittedName>
        <fullName evidence="3">Di-heme cytochrome c peroxidase</fullName>
    </submittedName>
</protein>
<keyword evidence="3" id="KW-0575">Peroxidase</keyword>